<name>A0ABR3AH27_9AGAR</name>
<organism evidence="2 3">
    <name type="scientific">Marasmius tenuissimus</name>
    <dbReference type="NCBI Taxonomy" id="585030"/>
    <lineage>
        <taxon>Eukaryota</taxon>
        <taxon>Fungi</taxon>
        <taxon>Dikarya</taxon>
        <taxon>Basidiomycota</taxon>
        <taxon>Agaricomycotina</taxon>
        <taxon>Agaricomycetes</taxon>
        <taxon>Agaricomycetidae</taxon>
        <taxon>Agaricales</taxon>
        <taxon>Marasmiineae</taxon>
        <taxon>Marasmiaceae</taxon>
        <taxon>Marasmius</taxon>
    </lineage>
</organism>
<dbReference type="EMBL" id="JBBXMP010000001">
    <property type="protein sequence ID" value="KAL0072303.1"/>
    <property type="molecule type" value="Genomic_DNA"/>
</dbReference>
<evidence type="ECO:0000313" key="2">
    <source>
        <dbReference type="EMBL" id="KAL0072303.1"/>
    </source>
</evidence>
<reference evidence="2 3" key="1">
    <citation type="submission" date="2024-05" db="EMBL/GenBank/DDBJ databases">
        <title>A draft genome resource for the thread blight pathogen Marasmius tenuissimus strain MS-2.</title>
        <authorList>
            <person name="Yulfo-Soto G.E."/>
            <person name="Baruah I.K."/>
            <person name="Amoako-Attah I."/>
            <person name="Bukari Y."/>
            <person name="Meinhardt L.W."/>
            <person name="Bailey B.A."/>
            <person name="Cohen S.P."/>
        </authorList>
    </citation>
    <scope>NUCLEOTIDE SEQUENCE [LARGE SCALE GENOMIC DNA]</scope>
    <source>
        <strain evidence="2 3">MS-2</strain>
    </source>
</reference>
<accession>A0ABR3AH27</accession>
<sequence length="459" mass="50603">MPLNGSSCASRNSLHFFSQFQPVTFKVEDVLYQLPRFFVPQSERLEASYPCLKQPYEGETVDVKLRNCSKGLFEAFLTVVLEPVAHLFPTGHPATNSLTLDVLLDAFAVANGCGFHEMAQNLESRVNDKLTTPVEKIAFGTKYRILSWFREGLERLVESEDDIAIADAKTMGFILSIRIYHARARYARELGQQSVTITGDRDGSASVVYKVVEEMFIDGGDPWANGYATISPASPSILGGNFNTTRQLESESKQTRSQPARAIKSSSQTPSSMISLGNVSFESDARGESGLDFEEPDVVEMENLTASSSVSSSFKDLGQVEVESMYTKEDLDNATMNSHLNGPSPFHIATPVLNPPILRELIGAILRHTPRSTQNIFSTVPKACNAKKPGQSPPRYDQGSDVLRTSVHRSFGGSGRRTADLLGKCPGKCGKTLQKEREILWIVKKVFEMLSQEGENTTR</sequence>
<feature type="region of interest" description="Disordered" evidence="1">
    <location>
        <begin position="247"/>
        <end position="273"/>
    </location>
</feature>
<dbReference type="Proteomes" id="UP001437256">
    <property type="component" value="Unassembled WGS sequence"/>
</dbReference>
<comment type="caution">
    <text evidence="2">The sequence shown here is derived from an EMBL/GenBank/DDBJ whole genome shotgun (WGS) entry which is preliminary data.</text>
</comment>
<evidence type="ECO:0000313" key="3">
    <source>
        <dbReference type="Proteomes" id="UP001437256"/>
    </source>
</evidence>
<proteinExistence type="predicted"/>
<gene>
    <name evidence="2" type="ORF">AAF712_000065</name>
</gene>
<feature type="compositionally biased region" description="Polar residues" evidence="1">
    <location>
        <begin position="264"/>
        <end position="273"/>
    </location>
</feature>
<protein>
    <submittedName>
        <fullName evidence="2">Uncharacterized protein</fullName>
    </submittedName>
</protein>
<evidence type="ECO:0000256" key="1">
    <source>
        <dbReference type="SAM" id="MobiDB-lite"/>
    </source>
</evidence>
<keyword evidence="3" id="KW-1185">Reference proteome</keyword>